<reference evidence="2" key="1">
    <citation type="journal article" date="2019" name="bioRxiv">
        <title>The Genome of the Zebra Mussel, Dreissena polymorpha: A Resource for Invasive Species Research.</title>
        <authorList>
            <person name="McCartney M.A."/>
            <person name="Auch B."/>
            <person name="Kono T."/>
            <person name="Mallez S."/>
            <person name="Zhang Y."/>
            <person name="Obille A."/>
            <person name="Becker A."/>
            <person name="Abrahante J.E."/>
            <person name="Garbe J."/>
            <person name="Badalamenti J.P."/>
            <person name="Herman A."/>
            <person name="Mangelson H."/>
            <person name="Liachko I."/>
            <person name="Sullivan S."/>
            <person name="Sone E.D."/>
            <person name="Koren S."/>
            <person name="Silverstein K.A.T."/>
            <person name="Beckman K.B."/>
            <person name="Gohl D.M."/>
        </authorList>
    </citation>
    <scope>NUCLEOTIDE SEQUENCE</scope>
    <source>
        <strain evidence="2">Duluth1</strain>
        <tissue evidence="2">Whole animal</tissue>
    </source>
</reference>
<evidence type="ECO:0000256" key="1">
    <source>
        <dbReference type="SAM" id="SignalP"/>
    </source>
</evidence>
<feature type="signal peptide" evidence="1">
    <location>
        <begin position="1"/>
        <end position="19"/>
    </location>
</feature>
<evidence type="ECO:0000313" key="3">
    <source>
        <dbReference type="Proteomes" id="UP000828390"/>
    </source>
</evidence>
<dbReference type="AlphaFoldDB" id="A0A9D4C6H8"/>
<evidence type="ECO:0000313" key="2">
    <source>
        <dbReference type="EMBL" id="KAH3718014.1"/>
    </source>
</evidence>
<sequence length="73" mass="8460">MHTVSVIVMVFVHVWYVDGCTVDVAYNCDTYKQKEEVTVGWCWDITKVFRCKESSWKPVYELGICSRTECCPG</sequence>
<organism evidence="2 3">
    <name type="scientific">Dreissena polymorpha</name>
    <name type="common">Zebra mussel</name>
    <name type="synonym">Mytilus polymorpha</name>
    <dbReference type="NCBI Taxonomy" id="45954"/>
    <lineage>
        <taxon>Eukaryota</taxon>
        <taxon>Metazoa</taxon>
        <taxon>Spiralia</taxon>
        <taxon>Lophotrochozoa</taxon>
        <taxon>Mollusca</taxon>
        <taxon>Bivalvia</taxon>
        <taxon>Autobranchia</taxon>
        <taxon>Heteroconchia</taxon>
        <taxon>Euheterodonta</taxon>
        <taxon>Imparidentia</taxon>
        <taxon>Neoheterodontei</taxon>
        <taxon>Myida</taxon>
        <taxon>Dreissenoidea</taxon>
        <taxon>Dreissenidae</taxon>
        <taxon>Dreissena</taxon>
    </lineage>
</organism>
<reference evidence="2" key="2">
    <citation type="submission" date="2020-11" db="EMBL/GenBank/DDBJ databases">
        <authorList>
            <person name="McCartney M.A."/>
            <person name="Auch B."/>
            <person name="Kono T."/>
            <person name="Mallez S."/>
            <person name="Becker A."/>
            <person name="Gohl D.M."/>
            <person name="Silverstein K.A.T."/>
            <person name="Koren S."/>
            <person name="Bechman K.B."/>
            <person name="Herman A."/>
            <person name="Abrahante J.E."/>
            <person name="Garbe J."/>
        </authorList>
    </citation>
    <scope>NUCLEOTIDE SEQUENCE</scope>
    <source>
        <strain evidence="2">Duluth1</strain>
        <tissue evidence="2">Whole animal</tissue>
    </source>
</reference>
<name>A0A9D4C6H8_DREPO</name>
<keyword evidence="3" id="KW-1185">Reference proteome</keyword>
<dbReference type="EMBL" id="JAIWYP010000013">
    <property type="protein sequence ID" value="KAH3718014.1"/>
    <property type="molecule type" value="Genomic_DNA"/>
</dbReference>
<gene>
    <name evidence="2" type="ORF">DPMN_060811</name>
</gene>
<dbReference type="Proteomes" id="UP000828390">
    <property type="component" value="Unassembled WGS sequence"/>
</dbReference>
<keyword evidence="1" id="KW-0732">Signal</keyword>
<comment type="caution">
    <text evidence="2">The sequence shown here is derived from an EMBL/GenBank/DDBJ whole genome shotgun (WGS) entry which is preliminary data.</text>
</comment>
<proteinExistence type="predicted"/>
<feature type="chain" id="PRO_5038876649" evidence="1">
    <location>
        <begin position="20"/>
        <end position="73"/>
    </location>
</feature>
<protein>
    <submittedName>
        <fullName evidence="2">Uncharacterized protein</fullName>
    </submittedName>
</protein>
<accession>A0A9D4C6H8</accession>